<reference evidence="2 3" key="1">
    <citation type="submission" date="2021-06" db="EMBL/GenBank/DDBJ databases">
        <title>A haploid diamondback moth (Plutella xylostella L.) genome assembly resolves 31 chromosomes and identifies a diamide resistance mutation.</title>
        <authorList>
            <person name="Ward C.M."/>
            <person name="Perry K.D."/>
            <person name="Baker G."/>
            <person name="Powis K."/>
            <person name="Heckel D.G."/>
            <person name="Baxter S.W."/>
        </authorList>
    </citation>
    <scope>NUCLEOTIDE SEQUENCE [LARGE SCALE GENOMIC DNA]</scope>
    <source>
        <strain evidence="2 3">LV</strain>
        <tissue evidence="2">Single pupa</tissue>
    </source>
</reference>
<organism evidence="2 3">
    <name type="scientific">Plutella xylostella</name>
    <name type="common">Diamondback moth</name>
    <name type="synonym">Plutella maculipennis</name>
    <dbReference type="NCBI Taxonomy" id="51655"/>
    <lineage>
        <taxon>Eukaryota</taxon>
        <taxon>Metazoa</taxon>
        <taxon>Ecdysozoa</taxon>
        <taxon>Arthropoda</taxon>
        <taxon>Hexapoda</taxon>
        <taxon>Insecta</taxon>
        <taxon>Pterygota</taxon>
        <taxon>Neoptera</taxon>
        <taxon>Endopterygota</taxon>
        <taxon>Lepidoptera</taxon>
        <taxon>Glossata</taxon>
        <taxon>Ditrysia</taxon>
        <taxon>Yponomeutoidea</taxon>
        <taxon>Plutellidae</taxon>
        <taxon>Plutella</taxon>
    </lineage>
</organism>
<proteinExistence type="predicted"/>
<comment type="caution">
    <text evidence="2">The sequence shown here is derived from an EMBL/GenBank/DDBJ whole genome shotgun (WGS) entry which is preliminary data.</text>
</comment>
<name>A0ABQ7PWR2_PLUXY</name>
<gene>
    <name evidence="2" type="ORF">JYU34_019401</name>
</gene>
<evidence type="ECO:0000313" key="2">
    <source>
        <dbReference type="EMBL" id="KAG7297416.1"/>
    </source>
</evidence>
<protein>
    <submittedName>
        <fullName evidence="2">Uncharacterized protein</fullName>
    </submittedName>
</protein>
<sequence>MRGRRSRSRLSLREQERELERERLRLNALEDRVRRRRSELREYSNAREDTRLNEPPKQMVDPQCSKVPAGEHAGPQEENTSGVNISTQQKTTKGLESILSQT</sequence>
<dbReference type="Proteomes" id="UP000823941">
    <property type="component" value="Chromosome 26"/>
</dbReference>
<feature type="compositionally biased region" description="Polar residues" evidence="1">
    <location>
        <begin position="77"/>
        <end position="102"/>
    </location>
</feature>
<evidence type="ECO:0000313" key="3">
    <source>
        <dbReference type="Proteomes" id="UP000823941"/>
    </source>
</evidence>
<feature type="region of interest" description="Disordered" evidence="1">
    <location>
        <begin position="34"/>
        <end position="102"/>
    </location>
</feature>
<dbReference type="EMBL" id="JAHIBW010000026">
    <property type="protein sequence ID" value="KAG7297416.1"/>
    <property type="molecule type" value="Genomic_DNA"/>
</dbReference>
<keyword evidence="3" id="KW-1185">Reference proteome</keyword>
<evidence type="ECO:0000256" key="1">
    <source>
        <dbReference type="SAM" id="MobiDB-lite"/>
    </source>
</evidence>
<accession>A0ABQ7PWR2</accession>
<feature type="compositionally biased region" description="Basic and acidic residues" evidence="1">
    <location>
        <begin position="34"/>
        <end position="54"/>
    </location>
</feature>